<dbReference type="Proteomes" id="UP000276133">
    <property type="component" value="Unassembled WGS sequence"/>
</dbReference>
<accession>A0A3M7PZ35</accession>
<dbReference type="EMBL" id="REGN01008275">
    <property type="protein sequence ID" value="RNA03991.1"/>
    <property type="molecule type" value="Genomic_DNA"/>
</dbReference>
<organism evidence="1 2">
    <name type="scientific">Brachionus plicatilis</name>
    <name type="common">Marine rotifer</name>
    <name type="synonym">Brachionus muelleri</name>
    <dbReference type="NCBI Taxonomy" id="10195"/>
    <lineage>
        <taxon>Eukaryota</taxon>
        <taxon>Metazoa</taxon>
        <taxon>Spiralia</taxon>
        <taxon>Gnathifera</taxon>
        <taxon>Rotifera</taxon>
        <taxon>Eurotatoria</taxon>
        <taxon>Monogononta</taxon>
        <taxon>Pseudotrocha</taxon>
        <taxon>Ploima</taxon>
        <taxon>Brachionidae</taxon>
        <taxon>Brachionus</taxon>
    </lineage>
</organism>
<comment type="caution">
    <text evidence="1">The sequence shown here is derived from an EMBL/GenBank/DDBJ whole genome shotgun (WGS) entry which is preliminary data.</text>
</comment>
<dbReference type="AlphaFoldDB" id="A0A3M7PZ35"/>
<evidence type="ECO:0000313" key="2">
    <source>
        <dbReference type="Proteomes" id="UP000276133"/>
    </source>
</evidence>
<proteinExistence type="predicted"/>
<sequence length="61" mass="7233">MQKSNFINFTQIMLENLKGKLDLDTYGKKKKSFVIEKKLLRIQKDVLKNEVKQLKAYSVRT</sequence>
<evidence type="ECO:0000313" key="1">
    <source>
        <dbReference type="EMBL" id="RNA03991.1"/>
    </source>
</evidence>
<gene>
    <name evidence="1" type="ORF">BpHYR1_030688</name>
</gene>
<keyword evidence="2" id="KW-1185">Reference proteome</keyword>
<name>A0A3M7PZ35_BRAPC</name>
<protein>
    <submittedName>
        <fullName evidence="1">Uncharacterized protein</fullName>
    </submittedName>
</protein>
<reference evidence="1 2" key="1">
    <citation type="journal article" date="2018" name="Sci. Rep.">
        <title>Genomic signatures of local adaptation to the degree of environmental predictability in rotifers.</title>
        <authorList>
            <person name="Franch-Gras L."/>
            <person name="Hahn C."/>
            <person name="Garcia-Roger E.M."/>
            <person name="Carmona M.J."/>
            <person name="Serra M."/>
            <person name="Gomez A."/>
        </authorList>
    </citation>
    <scope>NUCLEOTIDE SEQUENCE [LARGE SCALE GENOMIC DNA]</scope>
    <source>
        <strain evidence="1">HYR1</strain>
    </source>
</reference>